<keyword evidence="3" id="KW-1185">Reference proteome</keyword>
<comment type="caution">
    <text evidence="2">The sequence shown here is derived from an EMBL/GenBank/DDBJ whole genome shotgun (WGS) entry which is preliminary data.</text>
</comment>
<reference evidence="2 3" key="1">
    <citation type="submission" date="2021-06" db="EMBL/GenBank/DDBJ databases">
        <authorList>
            <person name="Palmer J.M."/>
        </authorList>
    </citation>
    <scope>NUCLEOTIDE SEQUENCE [LARGE SCALE GENOMIC DNA]</scope>
    <source>
        <strain evidence="2 3">AS_MEX2019</strain>
        <tissue evidence="2">Muscle</tissue>
    </source>
</reference>
<dbReference type="Proteomes" id="UP001469553">
    <property type="component" value="Unassembled WGS sequence"/>
</dbReference>
<organism evidence="2 3">
    <name type="scientific">Ameca splendens</name>
    <dbReference type="NCBI Taxonomy" id="208324"/>
    <lineage>
        <taxon>Eukaryota</taxon>
        <taxon>Metazoa</taxon>
        <taxon>Chordata</taxon>
        <taxon>Craniata</taxon>
        <taxon>Vertebrata</taxon>
        <taxon>Euteleostomi</taxon>
        <taxon>Actinopterygii</taxon>
        <taxon>Neopterygii</taxon>
        <taxon>Teleostei</taxon>
        <taxon>Neoteleostei</taxon>
        <taxon>Acanthomorphata</taxon>
        <taxon>Ovalentaria</taxon>
        <taxon>Atherinomorphae</taxon>
        <taxon>Cyprinodontiformes</taxon>
        <taxon>Goodeidae</taxon>
        <taxon>Ameca</taxon>
    </lineage>
</organism>
<evidence type="ECO:0000256" key="1">
    <source>
        <dbReference type="SAM" id="MobiDB-lite"/>
    </source>
</evidence>
<gene>
    <name evidence="2" type="ORF">AMECASPLE_000603</name>
</gene>
<accession>A0ABV0XLY6</accession>
<evidence type="ECO:0000313" key="2">
    <source>
        <dbReference type="EMBL" id="MEQ2282427.1"/>
    </source>
</evidence>
<evidence type="ECO:0000313" key="3">
    <source>
        <dbReference type="Proteomes" id="UP001469553"/>
    </source>
</evidence>
<name>A0ABV0XLY6_9TELE</name>
<sequence>MSKDTLGPTGTARLSPLSGTSTHHGVGVCREYPAPYQLLRILGGQNQAQTGTEMVQTHSLQNTQAKKCAERREKKITWTHVKSKNRPRSGASIAKYSPPYLGLLLCQSWKLVSI</sequence>
<dbReference type="EMBL" id="JAHRIP010009422">
    <property type="protein sequence ID" value="MEQ2282427.1"/>
    <property type="molecule type" value="Genomic_DNA"/>
</dbReference>
<feature type="region of interest" description="Disordered" evidence="1">
    <location>
        <begin position="1"/>
        <end position="25"/>
    </location>
</feature>
<proteinExistence type="predicted"/>
<protein>
    <submittedName>
        <fullName evidence="2">Uncharacterized protein</fullName>
    </submittedName>
</protein>